<evidence type="ECO:0000313" key="1">
    <source>
        <dbReference type="EMBL" id="NEM96838.1"/>
    </source>
</evidence>
<gene>
    <name evidence="1" type="ORF">GXP69_03955</name>
</gene>
<dbReference type="AlphaFoldDB" id="A0A6B3LS91"/>
<protein>
    <recommendedName>
        <fullName evidence="3">Lipoprotein</fullName>
    </recommendedName>
</protein>
<keyword evidence="2" id="KW-1185">Reference proteome</keyword>
<dbReference type="Proteomes" id="UP000474777">
    <property type="component" value="Unassembled WGS sequence"/>
</dbReference>
<name>A0A6B3LS91_9BACT</name>
<evidence type="ECO:0000313" key="2">
    <source>
        <dbReference type="Proteomes" id="UP000474777"/>
    </source>
</evidence>
<dbReference type="PROSITE" id="PS51257">
    <property type="entry name" value="PROKAR_LIPOPROTEIN"/>
    <property type="match status" value="1"/>
</dbReference>
<evidence type="ECO:0008006" key="3">
    <source>
        <dbReference type="Google" id="ProtNLM"/>
    </source>
</evidence>
<dbReference type="RefSeq" id="WP_163912585.1">
    <property type="nucleotide sequence ID" value="NZ_JAAGWD010000001.1"/>
</dbReference>
<sequence length="220" mass="24851">MKQLIVSLLIATILLYSCSDETIVKEAPIRSGSVIELVTFGLSENPTKENKGFRPGYYCYINLQTDSVYIQHKRHYLDVPQTVARAGYIKNISRHPAIVAYTEASKQYKNGKLITPKTPEGTLYCGLTFYTNYSHAGKERIHYFTSQRLDKRFQRFTDFVLALTESKELEPVNKSVPEDAVIVPIVNNQSFGLGPAPPWSDLPPPPVRATINFTPPLENR</sequence>
<comment type="caution">
    <text evidence="1">The sequence shown here is derived from an EMBL/GenBank/DDBJ whole genome shotgun (WGS) entry which is preliminary data.</text>
</comment>
<accession>A0A6B3LS91</accession>
<organism evidence="1 2">
    <name type="scientific">Pontibacter burrus</name>
    <dbReference type="NCBI Taxonomy" id="2704466"/>
    <lineage>
        <taxon>Bacteria</taxon>
        <taxon>Pseudomonadati</taxon>
        <taxon>Bacteroidota</taxon>
        <taxon>Cytophagia</taxon>
        <taxon>Cytophagales</taxon>
        <taxon>Hymenobacteraceae</taxon>
        <taxon>Pontibacter</taxon>
    </lineage>
</organism>
<proteinExistence type="predicted"/>
<reference evidence="1 2" key="1">
    <citation type="submission" date="2020-02" db="EMBL/GenBank/DDBJ databases">
        <authorList>
            <person name="Kim M.K."/>
        </authorList>
    </citation>
    <scope>NUCLEOTIDE SEQUENCE [LARGE SCALE GENOMIC DNA]</scope>
    <source>
        <strain evidence="1 2">BT327</strain>
    </source>
</reference>
<dbReference type="EMBL" id="JAAGWD010000001">
    <property type="protein sequence ID" value="NEM96838.1"/>
    <property type="molecule type" value="Genomic_DNA"/>
</dbReference>